<proteinExistence type="predicted"/>
<dbReference type="Proteomes" id="UP000765509">
    <property type="component" value="Unassembled WGS sequence"/>
</dbReference>
<evidence type="ECO:0000313" key="3">
    <source>
        <dbReference type="Proteomes" id="UP000765509"/>
    </source>
</evidence>
<accession>A0A9Q3D1M4</accession>
<feature type="compositionally biased region" description="Low complexity" evidence="1">
    <location>
        <begin position="33"/>
        <end position="44"/>
    </location>
</feature>
<name>A0A9Q3D1M4_9BASI</name>
<feature type="region of interest" description="Disordered" evidence="1">
    <location>
        <begin position="24"/>
        <end position="49"/>
    </location>
</feature>
<gene>
    <name evidence="2" type="ORF">O181_033567</name>
</gene>
<comment type="caution">
    <text evidence="2">The sequence shown here is derived from an EMBL/GenBank/DDBJ whole genome shotgun (WGS) entry which is preliminary data.</text>
</comment>
<evidence type="ECO:0000256" key="1">
    <source>
        <dbReference type="SAM" id="MobiDB-lite"/>
    </source>
</evidence>
<reference evidence="2" key="1">
    <citation type="submission" date="2021-03" db="EMBL/GenBank/DDBJ databases">
        <title>Draft genome sequence of rust myrtle Austropuccinia psidii MF-1, a brazilian biotype.</title>
        <authorList>
            <person name="Quecine M.C."/>
            <person name="Pachon D.M.R."/>
            <person name="Bonatelli M.L."/>
            <person name="Correr F.H."/>
            <person name="Franceschini L.M."/>
            <person name="Leite T.F."/>
            <person name="Margarido G.R.A."/>
            <person name="Almeida C.A."/>
            <person name="Ferrarezi J.A."/>
            <person name="Labate C.A."/>
        </authorList>
    </citation>
    <scope>NUCLEOTIDE SEQUENCE</scope>
    <source>
        <strain evidence="2">MF-1</strain>
    </source>
</reference>
<dbReference type="EMBL" id="AVOT02012276">
    <property type="protein sequence ID" value="MBW0493852.1"/>
    <property type="molecule type" value="Genomic_DNA"/>
</dbReference>
<evidence type="ECO:0000313" key="2">
    <source>
        <dbReference type="EMBL" id="MBW0493852.1"/>
    </source>
</evidence>
<sequence>MKRNLLFSLGKTRDWFRKVKLQETGGEPKSKGNRIFRFNNNNSNKESQSGYSTLYEKIYITDRRTEDGINEKSEEIQVVETKEPAQEKCFGEIPSQKETRYMNSLGFSEN</sequence>
<dbReference type="AlphaFoldDB" id="A0A9Q3D1M4"/>
<organism evidence="2 3">
    <name type="scientific">Austropuccinia psidii MF-1</name>
    <dbReference type="NCBI Taxonomy" id="1389203"/>
    <lineage>
        <taxon>Eukaryota</taxon>
        <taxon>Fungi</taxon>
        <taxon>Dikarya</taxon>
        <taxon>Basidiomycota</taxon>
        <taxon>Pucciniomycotina</taxon>
        <taxon>Pucciniomycetes</taxon>
        <taxon>Pucciniales</taxon>
        <taxon>Sphaerophragmiaceae</taxon>
        <taxon>Austropuccinia</taxon>
    </lineage>
</organism>
<protein>
    <submittedName>
        <fullName evidence="2">Uncharacterized protein</fullName>
    </submittedName>
</protein>
<keyword evidence="3" id="KW-1185">Reference proteome</keyword>